<keyword evidence="1" id="KW-0175">Coiled coil</keyword>
<feature type="compositionally biased region" description="Basic residues" evidence="2">
    <location>
        <begin position="1"/>
        <end position="10"/>
    </location>
</feature>
<feature type="region of interest" description="Disordered" evidence="2">
    <location>
        <begin position="1"/>
        <end position="20"/>
    </location>
</feature>
<evidence type="ECO:0000256" key="1">
    <source>
        <dbReference type="SAM" id="Coils"/>
    </source>
</evidence>
<organism evidence="3 4">
    <name type="scientific">Halorubellus litoreus</name>
    <dbReference type="NCBI Taxonomy" id="755308"/>
    <lineage>
        <taxon>Archaea</taxon>
        <taxon>Methanobacteriati</taxon>
        <taxon>Methanobacteriota</taxon>
        <taxon>Stenosarchaea group</taxon>
        <taxon>Halobacteria</taxon>
        <taxon>Halobacteriales</taxon>
        <taxon>Halorubellaceae</taxon>
        <taxon>Halorubellus</taxon>
    </lineage>
</organism>
<dbReference type="Proteomes" id="UP001596395">
    <property type="component" value="Unassembled WGS sequence"/>
</dbReference>
<protein>
    <submittedName>
        <fullName evidence="3">Uncharacterized protein</fullName>
    </submittedName>
</protein>
<evidence type="ECO:0000256" key="2">
    <source>
        <dbReference type="SAM" id="MobiDB-lite"/>
    </source>
</evidence>
<dbReference type="RefSeq" id="WP_336351568.1">
    <property type="nucleotide sequence ID" value="NZ_JAZAQL010000003.1"/>
</dbReference>
<feature type="coiled-coil region" evidence="1">
    <location>
        <begin position="103"/>
        <end position="130"/>
    </location>
</feature>
<evidence type="ECO:0000313" key="4">
    <source>
        <dbReference type="Proteomes" id="UP001596395"/>
    </source>
</evidence>
<feature type="coiled-coil region" evidence="1">
    <location>
        <begin position="320"/>
        <end position="360"/>
    </location>
</feature>
<reference evidence="3 4" key="1">
    <citation type="journal article" date="2019" name="Int. J. Syst. Evol. Microbiol.">
        <title>The Global Catalogue of Microorganisms (GCM) 10K type strain sequencing project: providing services to taxonomists for standard genome sequencing and annotation.</title>
        <authorList>
            <consortium name="The Broad Institute Genomics Platform"/>
            <consortium name="The Broad Institute Genome Sequencing Center for Infectious Disease"/>
            <person name="Wu L."/>
            <person name="Ma J."/>
        </authorList>
    </citation>
    <scope>NUCLEOTIDE SEQUENCE [LARGE SCALE GENOMIC DNA]</scope>
    <source>
        <strain evidence="3 4">GX26</strain>
    </source>
</reference>
<gene>
    <name evidence="3" type="ORF">ACFQGB_17335</name>
</gene>
<evidence type="ECO:0000313" key="3">
    <source>
        <dbReference type="EMBL" id="MFC6954631.1"/>
    </source>
</evidence>
<name>A0ABD5VP42_9EURY</name>
<comment type="caution">
    <text evidence="3">The sequence shown here is derived from an EMBL/GenBank/DDBJ whole genome shotgun (WGS) entry which is preliminary data.</text>
</comment>
<proteinExistence type="predicted"/>
<accession>A0ABD5VP42</accession>
<keyword evidence="4" id="KW-1185">Reference proteome</keyword>
<sequence>MTENLKKRRNRLPEEAVEELDSSLETKRSELKRELKEEYLDKISNIISEDREETDDFNVVISAFQDREDIDYSFIRTEPLFHQKENNLDILIASEDSEVLVFVECERRLTTHLEKKLKNYQEKKEVIEQNLPDDLDVASYLERMVGWEASEMDFVMSSRQLPEYKIQQKVEELGINLIGWSLATHGSDCMIYHQMFKHEKTAPFNGHSDDQLSRYISNTLQSGVEYQEYVDFTYSSSSILKIQDMILTLVNRHHRQGNDVFNYSDWKSLFKMELSNYLPEERKTLYLSFLDRAIDYNLISREENSGDRLSDGHRAIFKAHKNQKKLINEIREKMAETELQDDLQSRLEEYESQKLTQLEREYATGGTTLSDFVEEDSESDSS</sequence>
<dbReference type="EMBL" id="JBHSXN010000003">
    <property type="protein sequence ID" value="MFC6954631.1"/>
    <property type="molecule type" value="Genomic_DNA"/>
</dbReference>
<dbReference type="AlphaFoldDB" id="A0ABD5VP42"/>